<dbReference type="OrthoDB" id="9816309at2"/>
<dbReference type="Pfam" id="PF01739">
    <property type="entry name" value="CheR"/>
    <property type="match status" value="1"/>
</dbReference>
<keyword evidence="3 7" id="KW-0489">Methyltransferase</keyword>
<reference evidence="7 8" key="1">
    <citation type="submission" date="2018-06" db="EMBL/GenBank/DDBJ databases">
        <title>Genomic Encyclopedia of Archaeal and Bacterial Type Strains, Phase II (KMG-II): from individual species to whole genera.</title>
        <authorList>
            <person name="Goeker M."/>
        </authorList>
    </citation>
    <scope>NUCLEOTIDE SEQUENCE [LARGE SCALE GENOMIC DNA]</scope>
    <source>
        <strain evidence="7 8">DSM 24525</strain>
    </source>
</reference>
<dbReference type="PROSITE" id="PS50123">
    <property type="entry name" value="CHER"/>
    <property type="match status" value="1"/>
</dbReference>
<dbReference type="SUPFAM" id="SSF53335">
    <property type="entry name" value="S-adenosyl-L-methionine-dependent methyltransferases"/>
    <property type="match status" value="1"/>
</dbReference>
<organism evidence="7 8">
    <name type="scientific">Humitalea rosea</name>
    <dbReference type="NCBI Taxonomy" id="990373"/>
    <lineage>
        <taxon>Bacteria</taxon>
        <taxon>Pseudomonadati</taxon>
        <taxon>Pseudomonadota</taxon>
        <taxon>Alphaproteobacteria</taxon>
        <taxon>Acetobacterales</taxon>
        <taxon>Roseomonadaceae</taxon>
        <taxon>Humitalea</taxon>
    </lineage>
</organism>
<dbReference type="GO" id="GO:0032259">
    <property type="term" value="P:methylation"/>
    <property type="evidence" value="ECO:0007669"/>
    <property type="project" value="UniProtKB-KW"/>
</dbReference>
<dbReference type="SMART" id="SM00138">
    <property type="entry name" value="MeTrc"/>
    <property type="match status" value="1"/>
</dbReference>
<evidence type="ECO:0000256" key="1">
    <source>
        <dbReference type="ARBA" id="ARBA00001541"/>
    </source>
</evidence>
<dbReference type="Proteomes" id="UP000249688">
    <property type="component" value="Unassembled WGS sequence"/>
</dbReference>
<dbReference type="InterPro" id="IPR036804">
    <property type="entry name" value="CheR_N_sf"/>
</dbReference>
<sequence>MSGSSPDTFAAIAGLVKARAGIVLTPDKGYMLDTRLAAILRRGNFASLAALAQALRDPRGEPLVRDVVEALTTNESSFFRDGKPFEHVKRILPALHAARPAGARLRIWSAACSTGQEAYSLALLLADQLPALAGRQVDILGTDLSREVVERAREGVFSQFEVQRGLPVQMLVKHFIQEGGKWRIKPALRAMCRFEERNLLGEHRGLGGFDLIFCRNVLIYFDTPTKAKVLAALAAQLAPDGALYLGGAETVLGLTDRLVPLPGERGVYGPAPALARSA</sequence>
<dbReference type="Gene3D" id="3.40.50.150">
    <property type="entry name" value="Vaccinia Virus protein VP39"/>
    <property type="match status" value="1"/>
</dbReference>
<comment type="caution">
    <text evidence="7">The sequence shown here is derived from an EMBL/GenBank/DDBJ whole genome shotgun (WGS) entry which is preliminary data.</text>
</comment>
<dbReference type="InterPro" id="IPR022642">
    <property type="entry name" value="CheR_C"/>
</dbReference>
<proteinExistence type="predicted"/>
<evidence type="ECO:0000256" key="5">
    <source>
        <dbReference type="ARBA" id="ARBA00022691"/>
    </source>
</evidence>
<dbReference type="EC" id="2.1.1.80" evidence="2"/>
<evidence type="ECO:0000256" key="3">
    <source>
        <dbReference type="ARBA" id="ARBA00022603"/>
    </source>
</evidence>
<dbReference type="InterPro" id="IPR022641">
    <property type="entry name" value="CheR_N"/>
</dbReference>
<dbReference type="PANTHER" id="PTHR24422:SF21">
    <property type="entry name" value="CHEMOTAXIS PROTEIN METHYLTRANSFERASE 1"/>
    <property type="match status" value="1"/>
</dbReference>
<evidence type="ECO:0000256" key="2">
    <source>
        <dbReference type="ARBA" id="ARBA00012534"/>
    </source>
</evidence>
<keyword evidence="4 7" id="KW-0808">Transferase</keyword>
<name>A0A2W7IVV5_9PROT</name>
<gene>
    <name evidence="7" type="ORF">C8P66_11582</name>
</gene>
<dbReference type="InterPro" id="IPR000780">
    <property type="entry name" value="CheR_MeTrfase"/>
</dbReference>
<evidence type="ECO:0000256" key="4">
    <source>
        <dbReference type="ARBA" id="ARBA00022679"/>
    </source>
</evidence>
<dbReference type="InterPro" id="IPR050903">
    <property type="entry name" value="Bact_Chemotaxis_MeTrfase"/>
</dbReference>
<dbReference type="InterPro" id="IPR029063">
    <property type="entry name" value="SAM-dependent_MTases_sf"/>
</dbReference>
<dbReference type="PANTHER" id="PTHR24422">
    <property type="entry name" value="CHEMOTAXIS PROTEIN METHYLTRANSFERASE"/>
    <property type="match status" value="1"/>
</dbReference>
<dbReference type="RefSeq" id="WP_111398887.1">
    <property type="nucleotide sequence ID" value="NZ_QKYU01000015.1"/>
</dbReference>
<dbReference type="Gene3D" id="1.10.155.10">
    <property type="entry name" value="Chemotaxis receptor methyltransferase CheR, N-terminal domain"/>
    <property type="match status" value="1"/>
</dbReference>
<dbReference type="GO" id="GO:0008983">
    <property type="term" value="F:protein-glutamate O-methyltransferase activity"/>
    <property type="evidence" value="ECO:0007669"/>
    <property type="project" value="UniProtKB-EC"/>
</dbReference>
<accession>A0A2W7IVV5</accession>
<feature type="domain" description="CheR-type methyltransferase" evidence="6">
    <location>
        <begin position="1"/>
        <end position="261"/>
    </location>
</feature>
<dbReference type="EMBL" id="QKYU01000015">
    <property type="protein sequence ID" value="PZW43617.1"/>
    <property type="molecule type" value="Genomic_DNA"/>
</dbReference>
<dbReference type="AlphaFoldDB" id="A0A2W7IVV5"/>
<evidence type="ECO:0000313" key="7">
    <source>
        <dbReference type="EMBL" id="PZW43617.1"/>
    </source>
</evidence>
<dbReference type="Pfam" id="PF03705">
    <property type="entry name" value="CheR_N"/>
    <property type="match status" value="1"/>
</dbReference>
<protein>
    <recommendedName>
        <fullName evidence="2">protein-glutamate O-methyltransferase</fullName>
        <ecNumber evidence="2">2.1.1.80</ecNumber>
    </recommendedName>
</protein>
<comment type="catalytic activity">
    <reaction evidence="1">
        <text>L-glutamyl-[protein] + S-adenosyl-L-methionine = [protein]-L-glutamate 5-O-methyl ester + S-adenosyl-L-homocysteine</text>
        <dbReference type="Rhea" id="RHEA:24452"/>
        <dbReference type="Rhea" id="RHEA-COMP:10208"/>
        <dbReference type="Rhea" id="RHEA-COMP:10311"/>
        <dbReference type="ChEBI" id="CHEBI:29973"/>
        <dbReference type="ChEBI" id="CHEBI:57856"/>
        <dbReference type="ChEBI" id="CHEBI:59789"/>
        <dbReference type="ChEBI" id="CHEBI:82795"/>
        <dbReference type="EC" id="2.1.1.80"/>
    </reaction>
</comment>
<dbReference type="SUPFAM" id="SSF47757">
    <property type="entry name" value="Chemotaxis receptor methyltransferase CheR, N-terminal domain"/>
    <property type="match status" value="1"/>
</dbReference>
<evidence type="ECO:0000313" key="8">
    <source>
        <dbReference type="Proteomes" id="UP000249688"/>
    </source>
</evidence>
<keyword evidence="5" id="KW-0949">S-adenosyl-L-methionine</keyword>
<dbReference type="PRINTS" id="PR00996">
    <property type="entry name" value="CHERMTFRASE"/>
</dbReference>
<keyword evidence="8" id="KW-1185">Reference proteome</keyword>
<evidence type="ECO:0000259" key="6">
    <source>
        <dbReference type="PROSITE" id="PS50123"/>
    </source>
</evidence>